<gene>
    <name evidence="3" type="ORF">ACFOWE_11550</name>
</gene>
<accession>A0ABV8IAS0</accession>
<feature type="domain" description="PAS fold-3" evidence="2">
    <location>
        <begin position="108"/>
        <end position="165"/>
    </location>
</feature>
<dbReference type="Proteomes" id="UP001595850">
    <property type="component" value="Unassembled WGS sequence"/>
</dbReference>
<proteinExistence type="predicted"/>
<dbReference type="RefSeq" id="WP_377287259.1">
    <property type="nucleotide sequence ID" value="NZ_JBHSBM010000016.1"/>
</dbReference>
<keyword evidence="4" id="KW-1185">Reference proteome</keyword>
<name>A0ABV8IAS0_9ACTN</name>
<organism evidence="3 4">
    <name type="scientific">Planomonospora corallina</name>
    <dbReference type="NCBI Taxonomy" id="1806052"/>
    <lineage>
        <taxon>Bacteria</taxon>
        <taxon>Bacillati</taxon>
        <taxon>Actinomycetota</taxon>
        <taxon>Actinomycetes</taxon>
        <taxon>Streptosporangiales</taxon>
        <taxon>Streptosporangiaceae</taxon>
        <taxon>Planomonospora</taxon>
    </lineage>
</organism>
<dbReference type="Pfam" id="PF08447">
    <property type="entry name" value="PAS_3"/>
    <property type="match status" value="1"/>
</dbReference>
<evidence type="ECO:0000313" key="3">
    <source>
        <dbReference type="EMBL" id="MFC4058935.1"/>
    </source>
</evidence>
<dbReference type="InterPro" id="IPR000014">
    <property type="entry name" value="PAS"/>
</dbReference>
<dbReference type="CDD" id="cd00130">
    <property type="entry name" value="PAS"/>
    <property type="match status" value="1"/>
</dbReference>
<protein>
    <submittedName>
        <fullName evidence="3">PAS domain-containing protein</fullName>
    </submittedName>
</protein>
<sequence length="270" mass="29711">MIVCVHALTPRGSPYPLWGFVCFFWADLLAARKRGSAPTGLAGYSRVITRTLGWACGEYWQAGPKGTCLTRTASWARPDLDLSAFTGGDPMTVRRGQGLPGRVKATARPVWIRDHVHPDDRQTFTGMIAEFRAGRPAEAEYRITGLDGVTRWIWSRGTPRREDGRTMVDGISTDTTGRRERHRRPDAVSPASGRRICSRPHARSRSGAGAATGRGISERLRKVMDEVRIVLAYSAGAHRRWAFPTVMPSASARATTVPPGVDPVPVHRFP</sequence>
<evidence type="ECO:0000256" key="1">
    <source>
        <dbReference type="SAM" id="MobiDB-lite"/>
    </source>
</evidence>
<dbReference type="Gene3D" id="3.30.450.20">
    <property type="entry name" value="PAS domain"/>
    <property type="match status" value="1"/>
</dbReference>
<comment type="caution">
    <text evidence="3">The sequence shown here is derived from an EMBL/GenBank/DDBJ whole genome shotgun (WGS) entry which is preliminary data.</text>
</comment>
<evidence type="ECO:0000313" key="4">
    <source>
        <dbReference type="Proteomes" id="UP001595850"/>
    </source>
</evidence>
<dbReference type="InterPro" id="IPR035965">
    <property type="entry name" value="PAS-like_dom_sf"/>
</dbReference>
<reference evidence="4" key="1">
    <citation type="journal article" date="2019" name="Int. J. Syst. Evol. Microbiol.">
        <title>The Global Catalogue of Microorganisms (GCM) 10K type strain sequencing project: providing services to taxonomists for standard genome sequencing and annotation.</title>
        <authorList>
            <consortium name="The Broad Institute Genomics Platform"/>
            <consortium name="The Broad Institute Genome Sequencing Center for Infectious Disease"/>
            <person name="Wu L."/>
            <person name="Ma J."/>
        </authorList>
    </citation>
    <scope>NUCLEOTIDE SEQUENCE [LARGE SCALE GENOMIC DNA]</scope>
    <source>
        <strain evidence="4">TBRC 4489</strain>
    </source>
</reference>
<dbReference type="SUPFAM" id="SSF55785">
    <property type="entry name" value="PYP-like sensor domain (PAS domain)"/>
    <property type="match status" value="1"/>
</dbReference>
<feature type="region of interest" description="Disordered" evidence="1">
    <location>
        <begin position="163"/>
        <end position="213"/>
    </location>
</feature>
<dbReference type="EMBL" id="JBHSBM010000016">
    <property type="protein sequence ID" value="MFC4058935.1"/>
    <property type="molecule type" value="Genomic_DNA"/>
</dbReference>
<evidence type="ECO:0000259" key="2">
    <source>
        <dbReference type="Pfam" id="PF08447"/>
    </source>
</evidence>
<dbReference type="InterPro" id="IPR013655">
    <property type="entry name" value="PAS_fold_3"/>
</dbReference>